<dbReference type="AlphaFoldDB" id="A0AA88GY62"/>
<dbReference type="Proteomes" id="UP000816034">
    <property type="component" value="Unassembled WGS sequence"/>
</dbReference>
<dbReference type="GeneID" id="68093159"/>
<protein>
    <submittedName>
        <fullName evidence="1">Uncharacterized protein</fullName>
    </submittedName>
</protein>
<organism evidence="1 2">
    <name type="scientific">Naegleria lovaniensis</name>
    <name type="common">Amoeba</name>
    <dbReference type="NCBI Taxonomy" id="51637"/>
    <lineage>
        <taxon>Eukaryota</taxon>
        <taxon>Discoba</taxon>
        <taxon>Heterolobosea</taxon>
        <taxon>Tetramitia</taxon>
        <taxon>Eutetramitia</taxon>
        <taxon>Vahlkampfiidae</taxon>
        <taxon>Naegleria</taxon>
    </lineage>
</organism>
<name>A0AA88GY62_NAELO</name>
<proteinExistence type="predicted"/>
<dbReference type="RefSeq" id="XP_044552525.1">
    <property type="nucleotide sequence ID" value="XM_044696888.1"/>
</dbReference>
<sequence length="967" mass="113541">MISGVLLYRHFSFLIRKRKNQAYHGLNSVPATTENNNHHENQIHPSLRRNLLLQNVIHQHTENITLAILVPFRISDVRNIISNWNGWESQHYPCSETLFGQQSATATYILHYDFDIEKLHPQEQKEWKALLRKISVLTRQEKKMHSVADVLKSVWNRLPKVSHCFKNLVIKSAHSEFTKNHAELACQSFYNGFDMVRKLGYDYMYFMEASVRAIREFWLDQLFEQILTRRHNNNEGRVSDFWQRGSVNHCHQARNRMASRKDYRINRNALYFLKDENFVEYVNKAHEHFPVGNGGVQVKGCSTGSIDGVGPDAALFDYRMQPVHWSITSNTFHKFQYSDFFLNFCEEPIHLEDLLRDFTNTYLIQSKFIEWTPERKLFSLLYRELTENKLHLVPNKEEHKPILDYIRMIMNNESGNAKRSVMEMLENHEYLVYLLCSTARYLNFFKLAGHSALHPLCIKICYKNQNLAKLLNEKAPGFCEPYSDVADEKWKKSSLNNKLYLWTSDFHAAPIGCNMNILSEVGIETHAEIDYENCRHFPGTCKTRLKVLSIDGWKGVSLDPCPNKIRRDFFHAYRNDPEMQRVDAVICSHPVANCELYLPFNKSLIVYATTRLEFGRNDRFIDWRKPYFTSANTYRWISWVKTLQKIAANPRNIIAANNKYDAEYISYHTGLKVEYIPSWCGDFPESTKYNPVRTEILLGPYRDNLNYPSFDEQIALKHPIMTDLSNAAAKTKTKLTFVRMRIIYPQYSISDLASHPAIVLIPYQVSVMSFFEYYRLNIPLFVPSLSLMIKWQLEHNNMWERVYGDPERVVKMDDGIPSPYENSKASLEYWLKYSDYYTFPHIQTFDNFEDLIYKIENSDLKAISDNMKVFNAKQREELKATWTKIKNNILHYSGGSFGNSKMPRNIEEGLNHYGIPPLGVDFRNYMNQMCEKDEHTIVLRGIFNKEQLEKQQQLLAHLNRTEEATAK</sequence>
<gene>
    <name evidence="1" type="ORF">C9374_000697</name>
</gene>
<evidence type="ECO:0000313" key="2">
    <source>
        <dbReference type="Proteomes" id="UP000816034"/>
    </source>
</evidence>
<dbReference type="EMBL" id="PYSW02000010">
    <property type="protein sequence ID" value="KAG2388533.1"/>
    <property type="molecule type" value="Genomic_DNA"/>
</dbReference>
<comment type="caution">
    <text evidence="1">The sequence shown here is derived from an EMBL/GenBank/DDBJ whole genome shotgun (WGS) entry which is preliminary data.</text>
</comment>
<reference evidence="1 2" key="1">
    <citation type="journal article" date="2018" name="BMC Genomics">
        <title>The genome of Naegleria lovaniensis, the basis for a comparative approach to unravel pathogenicity factors of the human pathogenic amoeba N. fowleri.</title>
        <authorList>
            <person name="Liechti N."/>
            <person name="Schurch N."/>
            <person name="Bruggmann R."/>
            <person name="Wittwer M."/>
        </authorList>
    </citation>
    <scope>NUCLEOTIDE SEQUENCE [LARGE SCALE GENOMIC DNA]</scope>
    <source>
        <strain evidence="1 2">ATCC 30569</strain>
    </source>
</reference>
<accession>A0AA88GY62</accession>
<keyword evidence="2" id="KW-1185">Reference proteome</keyword>
<evidence type="ECO:0000313" key="1">
    <source>
        <dbReference type="EMBL" id="KAG2388533.1"/>
    </source>
</evidence>